<dbReference type="GO" id="GO:0030170">
    <property type="term" value="F:pyridoxal phosphate binding"/>
    <property type="evidence" value="ECO:0007669"/>
    <property type="project" value="InterPro"/>
</dbReference>
<dbReference type="Proteomes" id="UP000183760">
    <property type="component" value="Unassembled WGS sequence"/>
</dbReference>
<dbReference type="PANTHER" id="PTHR13693:SF103">
    <property type="entry name" value="AMINOTRANSFERASE CLASS I_CLASSII DOMAIN-CONTAINING PROTEIN"/>
    <property type="match status" value="1"/>
</dbReference>
<reference evidence="5 6" key="1">
    <citation type="submission" date="2016-10" db="EMBL/GenBank/DDBJ databases">
        <authorList>
            <person name="Varghese N."/>
            <person name="Submissions S."/>
        </authorList>
    </citation>
    <scope>NUCLEOTIDE SEQUENCE [LARGE SCALE GENOMIC DNA]</scope>
    <source>
        <strain evidence="5 6">DSM 16525</strain>
    </source>
</reference>
<name>A0A511TFC4_MYXFU</name>
<comment type="cofactor">
    <cofactor evidence="1">
        <name>pyridoxal 5'-phosphate</name>
        <dbReference type="ChEBI" id="CHEBI:597326"/>
    </cofactor>
</comment>
<dbReference type="EMBL" id="BJXR01000053">
    <property type="protein sequence ID" value="GEN12092.1"/>
    <property type="molecule type" value="Genomic_DNA"/>
</dbReference>
<dbReference type="Pfam" id="PF00155">
    <property type="entry name" value="Aminotran_1_2"/>
    <property type="match status" value="1"/>
</dbReference>
<dbReference type="InterPro" id="IPR004839">
    <property type="entry name" value="Aminotransferase_I/II_large"/>
</dbReference>
<dbReference type="Gene3D" id="3.40.640.10">
    <property type="entry name" value="Type I PLP-dependent aspartate aminotransferase-like (Major domain)"/>
    <property type="match status" value="1"/>
</dbReference>
<dbReference type="PANTHER" id="PTHR13693">
    <property type="entry name" value="CLASS II AMINOTRANSFERASE/8-AMINO-7-OXONONANOATE SYNTHASE"/>
    <property type="match status" value="1"/>
</dbReference>
<gene>
    <name evidence="4" type="ORF">MFU01_71290</name>
    <name evidence="5" type="ORF">SAMN05443572_111242</name>
</gene>
<dbReference type="RefSeq" id="WP_074958008.1">
    <property type="nucleotide sequence ID" value="NZ_BJXR01000053.1"/>
</dbReference>
<dbReference type="InterPro" id="IPR015421">
    <property type="entry name" value="PyrdxlP-dep_Trfase_major"/>
</dbReference>
<evidence type="ECO:0000256" key="2">
    <source>
        <dbReference type="ARBA" id="ARBA00022679"/>
    </source>
</evidence>
<dbReference type="AlphaFoldDB" id="A0A511TFC4"/>
<evidence type="ECO:0000256" key="1">
    <source>
        <dbReference type="ARBA" id="ARBA00001933"/>
    </source>
</evidence>
<evidence type="ECO:0000259" key="3">
    <source>
        <dbReference type="Pfam" id="PF00155"/>
    </source>
</evidence>
<evidence type="ECO:0000313" key="6">
    <source>
        <dbReference type="Proteomes" id="UP000183760"/>
    </source>
</evidence>
<dbReference type="InterPro" id="IPR015422">
    <property type="entry name" value="PyrdxlP-dep_Trfase_small"/>
</dbReference>
<accession>A0A511TFC4</accession>
<dbReference type="Gene3D" id="3.90.1150.10">
    <property type="entry name" value="Aspartate Aminotransferase, domain 1"/>
    <property type="match status" value="1"/>
</dbReference>
<sequence>MTRITHRGECRCLEPWTGSSVLLGNTPQSVALERHVADFLDMPEALLFPTGWAAGYGVIKGLVRPADHVVMDGLSHSCLQEGAQAATHNVHRFHHNALAECRALLEEIRAHDAHHGIMVVTESLFSMNSDSPNIVALRALCHELDATLVVDVAHDLGNLGADGKGVIGDQGMLGHADLVMGSFSKTFCSNGGFVACHTRALKEYLRFYSPPCIFSNALSPSQAATVLKAFEIIESAEGRRLREQLLGNILELRRQLEEAGFEVYGEPSAIVCVKIGSEALARLVSRHVQDAGRLANLVEYPAVAKGQARFRLQVMANHTHGNIRDAVAALKAANAAGRSAFDRLGAAWLQPPEPTARWH</sequence>
<dbReference type="GO" id="GO:0016740">
    <property type="term" value="F:transferase activity"/>
    <property type="evidence" value="ECO:0007669"/>
    <property type="project" value="UniProtKB-KW"/>
</dbReference>
<dbReference type="InterPro" id="IPR015424">
    <property type="entry name" value="PyrdxlP-dep_Trfase"/>
</dbReference>
<proteinExistence type="predicted"/>
<dbReference type="SUPFAM" id="SSF53383">
    <property type="entry name" value="PLP-dependent transferases"/>
    <property type="match status" value="1"/>
</dbReference>
<dbReference type="STRING" id="1334629.MFUL124B02_13015"/>
<evidence type="ECO:0000313" key="7">
    <source>
        <dbReference type="Proteomes" id="UP000321514"/>
    </source>
</evidence>
<evidence type="ECO:0000313" key="4">
    <source>
        <dbReference type="EMBL" id="GEN12092.1"/>
    </source>
</evidence>
<keyword evidence="2" id="KW-0808">Transferase</keyword>
<dbReference type="Proteomes" id="UP000321514">
    <property type="component" value="Unassembled WGS sequence"/>
</dbReference>
<organism evidence="4 7">
    <name type="scientific">Myxococcus fulvus</name>
    <dbReference type="NCBI Taxonomy" id="33"/>
    <lineage>
        <taxon>Bacteria</taxon>
        <taxon>Pseudomonadati</taxon>
        <taxon>Myxococcota</taxon>
        <taxon>Myxococcia</taxon>
        <taxon>Myxococcales</taxon>
        <taxon>Cystobacterineae</taxon>
        <taxon>Myxococcaceae</taxon>
        <taxon>Myxococcus</taxon>
    </lineage>
</organism>
<feature type="domain" description="Aminotransferase class I/classII large" evidence="3">
    <location>
        <begin position="24"/>
        <end position="330"/>
    </location>
</feature>
<dbReference type="InterPro" id="IPR050087">
    <property type="entry name" value="AON_synthase_class-II"/>
</dbReference>
<reference evidence="4 7" key="2">
    <citation type="submission" date="2019-07" db="EMBL/GenBank/DDBJ databases">
        <title>Whole genome shotgun sequence of Myxococcus fulvus NBRC 100333.</title>
        <authorList>
            <person name="Hosoyama A."/>
            <person name="Uohara A."/>
            <person name="Ohji S."/>
            <person name="Ichikawa N."/>
        </authorList>
    </citation>
    <scope>NUCLEOTIDE SEQUENCE [LARGE SCALE GENOMIC DNA]</scope>
    <source>
        <strain evidence="4 7">NBRC 100333</strain>
    </source>
</reference>
<keyword evidence="6" id="KW-1185">Reference proteome</keyword>
<comment type="caution">
    <text evidence="4">The sequence shown here is derived from an EMBL/GenBank/DDBJ whole genome shotgun (WGS) entry which is preliminary data.</text>
</comment>
<dbReference type="EMBL" id="FOIB01000011">
    <property type="protein sequence ID" value="SEU36617.1"/>
    <property type="molecule type" value="Genomic_DNA"/>
</dbReference>
<evidence type="ECO:0000313" key="5">
    <source>
        <dbReference type="EMBL" id="SEU36617.1"/>
    </source>
</evidence>
<protein>
    <submittedName>
        <fullName evidence="5">Glycine C-acetyltransferase</fullName>
    </submittedName>
</protein>